<name>A0A1J1JFA6_PLAAG</name>
<dbReference type="EMBL" id="LO018304">
    <property type="protein sequence ID" value="CUM59663.1"/>
    <property type="molecule type" value="Genomic_DNA"/>
</dbReference>
<organism evidence="1">
    <name type="scientific">Planktothrix agardhii</name>
    <name type="common">Oscillatoria agardhii</name>
    <dbReference type="NCBI Taxonomy" id="1160"/>
    <lineage>
        <taxon>Bacteria</taxon>
        <taxon>Bacillati</taxon>
        <taxon>Cyanobacteriota</taxon>
        <taxon>Cyanophyceae</taxon>
        <taxon>Oscillatoriophycideae</taxon>
        <taxon>Oscillatoriales</taxon>
        <taxon>Microcoleaceae</taxon>
        <taxon>Planktothrix</taxon>
    </lineage>
</organism>
<reference evidence="1" key="1">
    <citation type="submission" date="2015-09" db="EMBL/GenBank/DDBJ databases">
        <authorList>
            <person name="Jackson K.R."/>
            <person name="Lunt B.L."/>
            <person name="Fisher J.N.B."/>
            <person name="Gardner A.V."/>
            <person name="Bailey M.E."/>
            <person name="Deus L.M."/>
            <person name="Earl A.S."/>
            <person name="Gibby P.D."/>
            <person name="Hartmann K.A."/>
            <person name="Liu J.E."/>
            <person name="Manci A.M."/>
            <person name="Nielsen D.A."/>
            <person name="Solomon M.B."/>
            <person name="Breakwell D.P."/>
            <person name="Burnett S.H."/>
            <person name="Grose J.H."/>
        </authorList>
    </citation>
    <scope>NUCLEOTIDE SEQUENCE</scope>
    <source>
        <strain evidence="1">7805</strain>
    </source>
</reference>
<dbReference type="Gene3D" id="3.40.50.1010">
    <property type="entry name" value="5'-nuclease"/>
    <property type="match status" value="1"/>
</dbReference>
<evidence type="ECO:0000313" key="1">
    <source>
        <dbReference type="EMBL" id="CUM59663.1"/>
    </source>
</evidence>
<dbReference type="SUPFAM" id="SSF88723">
    <property type="entry name" value="PIN domain-like"/>
    <property type="match status" value="1"/>
</dbReference>
<sequence>MTIWVLDTNQVSEFLGGNNTINSRVTQVSLNDIAITVVTVQEIFNGWIVKINKPSESKNLVRLYTKLSITLDFFKAVRILNFDEKASKIYEKLINENRELNRK</sequence>
<protein>
    <submittedName>
        <fullName evidence="1">Uncharacterized protein</fullName>
    </submittedName>
</protein>
<dbReference type="AlphaFoldDB" id="A0A1J1JFA6"/>
<dbReference type="RefSeq" id="WP_227351072.1">
    <property type="nucleotide sequence ID" value="NZ_JBIIEP010000016.1"/>
</dbReference>
<gene>
    <name evidence="1" type="ORF">PLAM_1696</name>
</gene>
<accession>A0A1J1JFA6</accession>
<dbReference type="GeneID" id="77287975"/>
<proteinExistence type="predicted"/>
<dbReference type="InterPro" id="IPR029060">
    <property type="entry name" value="PIN-like_dom_sf"/>
</dbReference>